<reference evidence="3" key="1">
    <citation type="submission" date="2021-02" db="EMBL/GenBank/DDBJ databases">
        <authorList>
            <person name="Nowell W R."/>
        </authorList>
    </citation>
    <scope>NUCLEOTIDE SEQUENCE</scope>
</reference>
<dbReference type="EMBL" id="CAJOBH010064019">
    <property type="protein sequence ID" value="CAF4439508.1"/>
    <property type="molecule type" value="Genomic_DNA"/>
</dbReference>
<comment type="caution">
    <text evidence="3">The sequence shown here is derived from an EMBL/GenBank/DDBJ whole genome shotgun (WGS) entry which is preliminary data.</text>
</comment>
<dbReference type="Proteomes" id="UP000681720">
    <property type="component" value="Unassembled WGS sequence"/>
</dbReference>
<accession>A0A8S3BLT9</accession>
<evidence type="ECO:0000313" key="4">
    <source>
        <dbReference type="Proteomes" id="UP000681720"/>
    </source>
</evidence>
<dbReference type="AlphaFoldDB" id="A0A8S3BLT9"/>
<gene>
    <name evidence="1" type="ORF">BYL167_LOCUS33251</name>
    <name evidence="2" type="ORF">BYL167_LOCUS42266</name>
    <name evidence="3" type="ORF">GIL414_LOCUS48844</name>
</gene>
<evidence type="ECO:0000313" key="2">
    <source>
        <dbReference type="EMBL" id="CAF4653257.1"/>
    </source>
</evidence>
<dbReference type="EMBL" id="CAJOBJ010159349">
    <property type="protein sequence ID" value="CAF4839588.1"/>
    <property type="molecule type" value="Genomic_DNA"/>
</dbReference>
<evidence type="ECO:0000313" key="3">
    <source>
        <dbReference type="EMBL" id="CAF4839588.1"/>
    </source>
</evidence>
<protein>
    <submittedName>
        <fullName evidence="3">Uncharacterized protein</fullName>
    </submittedName>
</protein>
<proteinExistence type="predicted"/>
<feature type="non-terminal residue" evidence="3">
    <location>
        <position position="80"/>
    </location>
</feature>
<feature type="non-terminal residue" evidence="3">
    <location>
        <position position="1"/>
    </location>
</feature>
<organism evidence="3 4">
    <name type="scientific">Rotaria magnacalcarata</name>
    <dbReference type="NCBI Taxonomy" id="392030"/>
    <lineage>
        <taxon>Eukaryota</taxon>
        <taxon>Metazoa</taxon>
        <taxon>Spiralia</taxon>
        <taxon>Gnathifera</taxon>
        <taxon>Rotifera</taxon>
        <taxon>Eurotatoria</taxon>
        <taxon>Bdelloidea</taxon>
        <taxon>Philodinida</taxon>
        <taxon>Philodinidae</taxon>
        <taxon>Rotaria</taxon>
    </lineage>
</organism>
<dbReference type="Proteomes" id="UP000681967">
    <property type="component" value="Unassembled WGS sequence"/>
</dbReference>
<dbReference type="EMBL" id="CAJOBH010109271">
    <property type="protein sequence ID" value="CAF4653257.1"/>
    <property type="molecule type" value="Genomic_DNA"/>
</dbReference>
<name>A0A8S3BLT9_9BILA</name>
<evidence type="ECO:0000313" key="1">
    <source>
        <dbReference type="EMBL" id="CAF4439508.1"/>
    </source>
</evidence>
<sequence>TFEYNLHHHQSQQINNPSISPFASLSGLTHERFMSNYNATMGSWDLAYNLDFSPKVVPYVDIDCRDHTNTAYHLNSYALD</sequence>